<name>A0A0A0J5W4_9MICO</name>
<dbReference type="PROSITE" id="PS50994">
    <property type="entry name" value="INTEGRASE"/>
    <property type="match status" value="1"/>
</dbReference>
<dbReference type="Gene3D" id="3.30.420.10">
    <property type="entry name" value="Ribonuclease H-like superfamily/Ribonuclease H"/>
    <property type="match status" value="1"/>
</dbReference>
<organism evidence="3 4">
    <name type="scientific">Knoellia sinensis KCTC 19936</name>
    <dbReference type="NCBI Taxonomy" id="1385520"/>
    <lineage>
        <taxon>Bacteria</taxon>
        <taxon>Bacillati</taxon>
        <taxon>Actinomycetota</taxon>
        <taxon>Actinomycetes</taxon>
        <taxon>Micrococcales</taxon>
        <taxon>Intrasporangiaceae</taxon>
        <taxon>Knoellia</taxon>
    </lineage>
</organism>
<dbReference type="GO" id="GO:0015074">
    <property type="term" value="P:DNA integration"/>
    <property type="evidence" value="ECO:0007669"/>
    <property type="project" value="InterPro"/>
</dbReference>
<feature type="domain" description="Integrase catalytic" evidence="2">
    <location>
        <begin position="58"/>
        <end position="231"/>
    </location>
</feature>
<evidence type="ECO:0000313" key="4">
    <source>
        <dbReference type="Proteomes" id="UP000030002"/>
    </source>
</evidence>
<evidence type="ECO:0000256" key="1">
    <source>
        <dbReference type="SAM" id="MobiDB-lite"/>
    </source>
</evidence>
<accession>A0A0A0J5W4</accession>
<evidence type="ECO:0000313" key="3">
    <source>
        <dbReference type="EMBL" id="KGN32164.1"/>
    </source>
</evidence>
<dbReference type="InterPro" id="IPR001584">
    <property type="entry name" value="Integrase_cat-core"/>
</dbReference>
<dbReference type="Pfam" id="PF13683">
    <property type="entry name" value="rve_3"/>
    <property type="match status" value="1"/>
</dbReference>
<protein>
    <submittedName>
        <fullName evidence="3">Transposase</fullName>
    </submittedName>
</protein>
<dbReference type="GO" id="GO:0003676">
    <property type="term" value="F:nucleic acid binding"/>
    <property type="evidence" value="ECO:0007669"/>
    <property type="project" value="InterPro"/>
</dbReference>
<keyword evidence="4" id="KW-1185">Reference proteome</keyword>
<dbReference type="eggNOG" id="COG2801">
    <property type="taxonomic scope" value="Bacteria"/>
</dbReference>
<gene>
    <name evidence="3" type="ORF">N802_11340</name>
</gene>
<sequence length="320" mass="35697">MAGAGHDAGPETIHWHLERAQAVASVPSRATIARILTAHGRVTPEPKKKPMSAYQRFEAAQPNECWQSDFTHYPLTSGTDVEVITWLDDHSRYALHISAHTRITGQIVLATFRATTTEHACPASTLTDNGMVYTVRHAGQGRRGGRNAFEHELATLGIRQKNGRGNHPQTQGKVERFQQTLKKWLSQQPAQPATIDQLQALIDQFRHEYNHERPHRSLKRRTPAAAYTSLPKANPQPEPTGNRHARVRTDKINNGKITLRHGGQLYSIGIGRTHDGTTVKALVNGLDITIIDATTGEVLRQLTLDPTRKYQPQKPQHPEP</sequence>
<comment type="caution">
    <text evidence="3">The sequence shown here is derived from an EMBL/GenBank/DDBJ whole genome shotgun (WGS) entry which is preliminary data.</text>
</comment>
<dbReference type="InterPro" id="IPR012337">
    <property type="entry name" value="RNaseH-like_sf"/>
</dbReference>
<dbReference type="SUPFAM" id="SSF53098">
    <property type="entry name" value="Ribonuclease H-like"/>
    <property type="match status" value="1"/>
</dbReference>
<reference evidence="3 4" key="1">
    <citation type="submission" date="2013-08" db="EMBL/GenBank/DDBJ databases">
        <title>The genome sequence of Knoellia sinensis.</title>
        <authorList>
            <person name="Zhu W."/>
            <person name="Wang G."/>
        </authorList>
    </citation>
    <scope>NUCLEOTIDE SEQUENCE [LARGE SCALE GENOMIC DNA]</scope>
    <source>
        <strain evidence="3 4">KCTC 19936</strain>
    </source>
</reference>
<dbReference type="STRING" id="1385520.N802_11340"/>
<feature type="compositionally biased region" description="Basic residues" evidence="1">
    <location>
        <begin position="213"/>
        <end position="222"/>
    </location>
</feature>
<feature type="region of interest" description="Disordered" evidence="1">
    <location>
        <begin position="212"/>
        <end position="244"/>
    </location>
</feature>
<dbReference type="Proteomes" id="UP000030002">
    <property type="component" value="Unassembled WGS sequence"/>
</dbReference>
<dbReference type="PANTHER" id="PTHR47515">
    <property type="entry name" value="LOW CALCIUM RESPONSE LOCUS PROTEIN T"/>
    <property type="match status" value="1"/>
</dbReference>
<dbReference type="EMBL" id="AVPJ01000008">
    <property type="protein sequence ID" value="KGN32164.1"/>
    <property type="molecule type" value="Genomic_DNA"/>
</dbReference>
<dbReference type="AlphaFoldDB" id="A0A0A0J5W4"/>
<dbReference type="PANTHER" id="PTHR47515:SF2">
    <property type="entry name" value="INTEGRASE CORE DOMAIN PROTEIN"/>
    <property type="match status" value="1"/>
</dbReference>
<dbReference type="InterPro" id="IPR036397">
    <property type="entry name" value="RNaseH_sf"/>
</dbReference>
<evidence type="ECO:0000259" key="2">
    <source>
        <dbReference type="PROSITE" id="PS50994"/>
    </source>
</evidence>
<proteinExistence type="predicted"/>